<comment type="caution">
    <text evidence="6">The sequence shown here is derived from an EMBL/GenBank/DDBJ whole genome shotgun (WGS) entry which is preliminary data.</text>
</comment>
<dbReference type="RefSeq" id="WP_135394575.1">
    <property type="nucleotide sequence ID" value="NZ_SRMB01000001.1"/>
</dbReference>
<dbReference type="InterPro" id="IPR000743">
    <property type="entry name" value="Glyco_hydro_28"/>
</dbReference>
<protein>
    <recommendedName>
        <fullName evidence="8">Right-handed parallel beta-helix repeat-containing protein</fullName>
    </recommendedName>
</protein>
<dbReference type="AlphaFoldDB" id="A0A4Z0QIG7"/>
<evidence type="ECO:0000256" key="5">
    <source>
        <dbReference type="SAM" id="MobiDB-lite"/>
    </source>
</evidence>
<reference evidence="6 7" key="1">
    <citation type="submission" date="2019-04" db="EMBL/GenBank/DDBJ databases">
        <authorList>
            <person name="Feng G."/>
            <person name="Zhang J."/>
            <person name="Zhu H."/>
        </authorList>
    </citation>
    <scope>NUCLEOTIDE SEQUENCE [LARGE SCALE GENOMIC DNA]</scope>
    <source>
        <strain evidence="6 7">9PBR-1</strain>
    </source>
</reference>
<comment type="similarity">
    <text evidence="1 4">Belongs to the glycosyl hydrolase 28 family.</text>
</comment>
<gene>
    <name evidence="6" type="ORF">E5K02_10125</name>
</gene>
<dbReference type="GO" id="GO:0005975">
    <property type="term" value="P:carbohydrate metabolic process"/>
    <property type="evidence" value="ECO:0007669"/>
    <property type="project" value="InterPro"/>
</dbReference>
<dbReference type="Proteomes" id="UP000298471">
    <property type="component" value="Unassembled WGS sequence"/>
</dbReference>
<evidence type="ECO:0000256" key="2">
    <source>
        <dbReference type="ARBA" id="ARBA00022801"/>
    </source>
</evidence>
<organism evidence="6 7">
    <name type="scientific">Hymenobacter metallicola</name>
    <dbReference type="NCBI Taxonomy" id="2563114"/>
    <lineage>
        <taxon>Bacteria</taxon>
        <taxon>Pseudomonadati</taxon>
        <taxon>Bacteroidota</taxon>
        <taxon>Cytophagia</taxon>
        <taxon>Cytophagales</taxon>
        <taxon>Hymenobacteraceae</taxon>
        <taxon>Hymenobacter</taxon>
    </lineage>
</organism>
<evidence type="ECO:0000256" key="1">
    <source>
        <dbReference type="ARBA" id="ARBA00008834"/>
    </source>
</evidence>
<evidence type="ECO:0008006" key="8">
    <source>
        <dbReference type="Google" id="ProtNLM"/>
    </source>
</evidence>
<name>A0A4Z0QIG7_9BACT</name>
<keyword evidence="3 4" id="KW-0326">Glycosidase</keyword>
<dbReference type="EMBL" id="SRMB01000001">
    <property type="protein sequence ID" value="TGE29790.1"/>
    <property type="molecule type" value="Genomic_DNA"/>
</dbReference>
<sequence>MPLTFEPAPFPGSDGKSRYTSPNTDKRRITLRAVDGTNTISIVVPQRPAGGGGTTATLSSIDPEPEMDPGQLEMRPFTYQYYSQAQEDNIPVHDSTAAVQAFLDQNGPKTLTWNKAASVRTLLLNSDTTILATADDLTVGAMLRSGTNKDIFRNKNLTWNPAAIIDQNIRISGGSWNAKGFDQTWTATEGLPGVLNFRGVDGLILENMQLVRAKVQSVHLQNIKNGRVSNCHVKNQEGQIYTDGFHLNGAIDGMVIEDCSVEGTHDDKIAINGSSDPYSFSLNNLLNTPNAPNVYDAMKTYSGQKNITVRRIEAIGGRWFVRILPAASLIENVFISDLFGYTHDYWLTFDNFYISAGTSPQAQPGQTYAKNINFTDIHVDCLPDESDPDLNKKGTAFVACNTDVVNFLRVTRTDYTANWCSWRVMGYSHTTITYNDGVEQDTAAGSTFTAPIVQLDTLVSHPRLTAATIEIKNLTHTRVAATASGSCLIKMDQATIGTLDLAGTTAQNLEYLLKMNDGAITTLDLTGTSLSGGIKPVYLEANSSITTIRFVGYGGTLASLVAGPGAANVGSLATA</sequence>
<keyword evidence="2 4" id="KW-0378">Hydrolase</keyword>
<feature type="region of interest" description="Disordered" evidence="5">
    <location>
        <begin position="45"/>
        <end position="66"/>
    </location>
</feature>
<accession>A0A4Z0QIG7</accession>
<evidence type="ECO:0000256" key="4">
    <source>
        <dbReference type="RuleBase" id="RU361169"/>
    </source>
</evidence>
<evidence type="ECO:0000256" key="3">
    <source>
        <dbReference type="ARBA" id="ARBA00023295"/>
    </source>
</evidence>
<evidence type="ECO:0000313" key="6">
    <source>
        <dbReference type="EMBL" id="TGE29790.1"/>
    </source>
</evidence>
<dbReference type="Gene3D" id="2.160.20.10">
    <property type="entry name" value="Single-stranded right-handed beta-helix, Pectin lyase-like"/>
    <property type="match status" value="1"/>
</dbReference>
<proteinExistence type="inferred from homology"/>
<dbReference type="InterPro" id="IPR011050">
    <property type="entry name" value="Pectin_lyase_fold/virulence"/>
</dbReference>
<feature type="region of interest" description="Disordered" evidence="5">
    <location>
        <begin position="1"/>
        <end position="25"/>
    </location>
</feature>
<dbReference type="SUPFAM" id="SSF51126">
    <property type="entry name" value="Pectin lyase-like"/>
    <property type="match status" value="1"/>
</dbReference>
<keyword evidence="7" id="KW-1185">Reference proteome</keyword>
<dbReference type="InterPro" id="IPR012334">
    <property type="entry name" value="Pectin_lyas_fold"/>
</dbReference>
<evidence type="ECO:0000313" key="7">
    <source>
        <dbReference type="Proteomes" id="UP000298471"/>
    </source>
</evidence>
<dbReference type="Pfam" id="PF00295">
    <property type="entry name" value="Glyco_hydro_28"/>
    <property type="match status" value="1"/>
</dbReference>
<dbReference type="GO" id="GO:0004650">
    <property type="term" value="F:polygalacturonase activity"/>
    <property type="evidence" value="ECO:0007669"/>
    <property type="project" value="InterPro"/>
</dbReference>